<accession>A0A8J5JL43</accession>
<name>A0A8J5JL43_HOMAM</name>
<keyword evidence="2" id="KW-1185">Reference proteome</keyword>
<dbReference type="AlphaFoldDB" id="A0A8J5JL43"/>
<organism evidence="1 2">
    <name type="scientific">Homarus americanus</name>
    <name type="common">American lobster</name>
    <dbReference type="NCBI Taxonomy" id="6706"/>
    <lineage>
        <taxon>Eukaryota</taxon>
        <taxon>Metazoa</taxon>
        <taxon>Ecdysozoa</taxon>
        <taxon>Arthropoda</taxon>
        <taxon>Crustacea</taxon>
        <taxon>Multicrustacea</taxon>
        <taxon>Malacostraca</taxon>
        <taxon>Eumalacostraca</taxon>
        <taxon>Eucarida</taxon>
        <taxon>Decapoda</taxon>
        <taxon>Pleocyemata</taxon>
        <taxon>Astacidea</taxon>
        <taxon>Nephropoidea</taxon>
        <taxon>Nephropidae</taxon>
        <taxon>Homarus</taxon>
    </lineage>
</organism>
<evidence type="ECO:0000313" key="1">
    <source>
        <dbReference type="EMBL" id="KAG7159481.1"/>
    </source>
</evidence>
<gene>
    <name evidence="1" type="ORF">Hamer_G004110</name>
</gene>
<dbReference type="Proteomes" id="UP000747542">
    <property type="component" value="Unassembled WGS sequence"/>
</dbReference>
<sequence>MGPIIPVNWSVCKREERVRRRQQNQEKSINTRDLSVAPPAHQLLWGHHKSYPPEEEEVGVVVDPVIAQALLQLLSPPALGRRSSQPPPARPVLTLLANLARPPLKRDARQESLRLGWPKTSRVLKPIRPYLTKPKYFLENLRGKTNLGTVVSTGVHPTLTSCLTHTLDHNYVHKSYLGQNNQLPNWGPTRQEIRGTFLVQITGHCLAEAQLYTWWKPRSGFRRWCVSIKRRRPLIPFQLTFLHAFCCAEFSPPFPACGCL</sequence>
<evidence type="ECO:0000313" key="2">
    <source>
        <dbReference type="Proteomes" id="UP000747542"/>
    </source>
</evidence>
<comment type="caution">
    <text evidence="1">The sequence shown here is derived from an EMBL/GenBank/DDBJ whole genome shotgun (WGS) entry which is preliminary data.</text>
</comment>
<dbReference type="EMBL" id="JAHLQT010033114">
    <property type="protein sequence ID" value="KAG7159481.1"/>
    <property type="molecule type" value="Genomic_DNA"/>
</dbReference>
<reference evidence="1" key="1">
    <citation type="journal article" date="2021" name="Sci. Adv.">
        <title>The American lobster genome reveals insights on longevity, neural, and immune adaptations.</title>
        <authorList>
            <person name="Polinski J.M."/>
            <person name="Zimin A.V."/>
            <person name="Clark K.F."/>
            <person name="Kohn A.B."/>
            <person name="Sadowski N."/>
            <person name="Timp W."/>
            <person name="Ptitsyn A."/>
            <person name="Khanna P."/>
            <person name="Romanova D.Y."/>
            <person name="Williams P."/>
            <person name="Greenwood S.J."/>
            <person name="Moroz L.L."/>
            <person name="Walt D.R."/>
            <person name="Bodnar A.G."/>
        </authorList>
    </citation>
    <scope>NUCLEOTIDE SEQUENCE</scope>
    <source>
        <strain evidence="1">GMGI-L3</strain>
    </source>
</reference>
<protein>
    <submittedName>
        <fullName evidence="1">Uncharacterized protein</fullName>
    </submittedName>
</protein>
<proteinExistence type="predicted"/>